<accession>A0A4Y8VQ70</accession>
<evidence type="ECO:0000256" key="2">
    <source>
        <dbReference type="ARBA" id="ARBA00023125"/>
    </source>
</evidence>
<dbReference type="InterPro" id="IPR010982">
    <property type="entry name" value="Lambda_DNA-bd_dom_sf"/>
</dbReference>
<keyword evidence="6" id="KW-1185">Reference proteome</keyword>
<dbReference type="Proteomes" id="UP000297872">
    <property type="component" value="Unassembled WGS sequence"/>
</dbReference>
<evidence type="ECO:0000259" key="4">
    <source>
        <dbReference type="Pfam" id="PF00717"/>
    </source>
</evidence>
<dbReference type="PANTHER" id="PTHR40661:SF1">
    <property type="entry name" value="HTH CRO_C1-TYPE DOMAIN-CONTAINING PROTEIN"/>
    <property type="match status" value="1"/>
</dbReference>
<sequence length="213" mass="23545">MTINERFTQIIGTLFKGNKSAFANAIGVTPSVVDNIVGKRQGKPSFDVVEKVSALAEININWLITGKGDMLKSLKGIKPTKDGTGIPLIPVEAMAGCFTGSQTVLLQECDHYVVPAFKNADFLIYVRGDSMQPRYYSGDMVACKMLSPTDLFFQWGKVYVLDTDQGALIKKVEQGTDDETITLVSENENYKPFQIPRRAVYHIAIVMGLIRTE</sequence>
<dbReference type="AlphaFoldDB" id="A0A4Y8VQ70"/>
<dbReference type="EMBL" id="SGVY01000013">
    <property type="protein sequence ID" value="TFH82441.1"/>
    <property type="molecule type" value="Genomic_DNA"/>
</dbReference>
<dbReference type="InterPro" id="IPR039418">
    <property type="entry name" value="LexA-like"/>
</dbReference>
<feature type="domain" description="Peptidase S24/S26A/S26B/S26C" evidence="4">
    <location>
        <begin position="118"/>
        <end position="206"/>
    </location>
</feature>
<dbReference type="SUPFAM" id="SSF51306">
    <property type="entry name" value="LexA/Signal peptidase"/>
    <property type="match status" value="1"/>
</dbReference>
<dbReference type="RefSeq" id="WP_134843207.1">
    <property type="nucleotide sequence ID" value="NZ_SGVY01000013.1"/>
</dbReference>
<dbReference type="InterPro" id="IPR036286">
    <property type="entry name" value="LexA/Signal_pep-like_sf"/>
</dbReference>
<keyword evidence="2" id="KW-0238">DNA-binding</keyword>
<dbReference type="Pfam" id="PF00717">
    <property type="entry name" value="Peptidase_S24"/>
    <property type="match status" value="1"/>
</dbReference>
<reference evidence="5 6" key="1">
    <citation type="submission" date="2019-02" db="EMBL/GenBank/DDBJ databases">
        <title>Draft Genome Sequence of the Prevotella sp. BCRC 81118, Isolated from Human Feces.</title>
        <authorList>
            <person name="Huang C.-H."/>
        </authorList>
    </citation>
    <scope>NUCLEOTIDE SEQUENCE [LARGE SCALE GENOMIC DNA]</scope>
    <source>
        <strain evidence="5 6">BCRC 81118</strain>
    </source>
</reference>
<dbReference type="CDD" id="cd06529">
    <property type="entry name" value="S24_LexA-like"/>
    <property type="match status" value="1"/>
</dbReference>
<proteinExistence type="predicted"/>
<evidence type="ECO:0000313" key="6">
    <source>
        <dbReference type="Proteomes" id="UP000297872"/>
    </source>
</evidence>
<keyword evidence="1" id="KW-0805">Transcription regulation</keyword>
<name>A0A4Y8VQ70_9BACT</name>
<protein>
    <submittedName>
        <fullName evidence="5">Helix-turn-helix transcriptional regulator</fullName>
    </submittedName>
</protein>
<evidence type="ECO:0000256" key="1">
    <source>
        <dbReference type="ARBA" id="ARBA00023015"/>
    </source>
</evidence>
<dbReference type="GeneID" id="302994946"/>
<evidence type="ECO:0000313" key="5">
    <source>
        <dbReference type="EMBL" id="TFH82441.1"/>
    </source>
</evidence>
<keyword evidence="3" id="KW-0804">Transcription</keyword>
<evidence type="ECO:0000256" key="3">
    <source>
        <dbReference type="ARBA" id="ARBA00023163"/>
    </source>
</evidence>
<dbReference type="Gene3D" id="1.10.260.40">
    <property type="entry name" value="lambda repressor-like DNA-binding domains"/>
    <property type="match status" value="1"/>
</dbReference>
<dbReference type="GO" id="GO:0003677">
    <property type="term" value="F:DNA binding"/>
    <property type="evidence" value="ECO:0007669"/>
    <property type="project" value="UniProtKB-KW"/>
</dbReference>
<organism evidence="5 6">
    <name type="scientific">Segatella hominis</name>
    <dbReference type="NCBI Taxonomy" id="2518605"/>
    <lineage>
        <taxon>Bacteria</taxon>
        <taxon>Pseudomonadati</taxon>
        <taxon>Bacteroidota</taxon>
        <taxon>Bacteroidia</taxon>
        <taxon>Bacteroidales</taxon>
        <taxon>Prevotellaceae</taxon>
        <taxon>Segatella</taxon>
    </lineage>
</organism>
<comment type="caution">
    <text evidence="5">The sequence shown here is derived from an EMBL/GenBank/DDBJ whole genome shotgun (WGS) entry which is preliminary data.</text>
</comment>
<dbReference type="Gene3D" id="2.10.109.10">
    <property type="entry name" value="Umud Fragment, subunit A"/>
    <property type="match status" value="1"/>
</dbReference>
<dbReference type="PANTHER" id="PTHR40661">
    <property type="match status" value="1"/>
</dbReference>
<dbReference type="InterPro" id="IPR015927">
    <property type="entry name" value="Peptidase_S24_S26A/B/C"/>
</dbReference>
<gene>
    <name evidence="5" type="ORF">EXN75_06520</name>
</gene>
<dbReference type="OrthoDB" id="796548at2"/>